<dbReference type="InterPro" id="IPR036942">
    <property type="entry name" value="Beta-barrel_TonB_sf"/>
</dbReference>
<keyword evidence="2" id="KW-0472">Membrane</keyword>
<evidence type="ECO:0000256" key="2">
    <source>
        <dbReference type="ARBA" id="ARBA00023136"/>
    </source>
</evidence>
<comment type="subcellular location">
    <subcellularLocation>
        <location evidence="1">Cell outer membrane</location>
    </subcellularLocation>
</comment>
<keyword evidence="3" id="KW-0998">Cell outer membrane</keyword>
<organism evidence="4">
    <name type="scientific">Siphoviridae sp. ct5tj9</name>
    <dbReference type="NCBI Taxonomy" id="2823564"/>
    <lineage>
        <taxon>Viruses</taxon>
        <taxon>Duplodnaviria</taxon>
        <taxon>Heunggongvirae</taxon>
        <taxon>Uroviricota</taxon>
        <taxon>Caudoviricetes</taxon>
    </lineage>
</organism>
<accession>A0A8S5LH12</accession>
<dbReference type="Gene3D" id="2.40.170.20">
    <property type="entry name" value="TonB-dependent receptor, beta-barrel domain"/>
    <property type="match status" value="1"/>
</dbReference>
<protein>
    <submittedName>
        <fullName evidence="4">Outer membrane protein</fullName>
    </submittedName>
</protein>
<evidence type="ECO:0000256" key="1">
    <source>
        <dbReference type="ARBA" id="ARBA00004442"/>
    </source>
</evidence>
<proteinExistence type="predicted"/>
<sequence length="304" mass="34631">MGTWQAQQRKTYFRFNPSIYLSYKLNAQSDLRVQGAYTEGVGALTDLLTSAVQNNIISASIGSGMLAQNKTLHLSTDYRFRLPIEMWFFNTGVTYTYQHRNLIPSQTISSGLVNTSYIPQDNGISSLNIFASLTKQIQSLHTKLSLMSIYNHSNQSMMQNGVIYEYEGGSFSLMPSVVSKPLKFIEINYTYTLNKGFSRIKNTTQSLRAHTHDIRIDLKPMPKWSFKLAAEMNSKEISPGHWAKLCMFDIGLTHSNKSLRYTLELNNIFNEQSYNYSVFSGINTYSYSYSLRGRELLLSITLTI</sequence>
<reference evidence="4" key="1">
    <citation type="journal article" date="2021" name="Proc. Natl. Acad. Sci. U.S.A.">
        <title>A Catalog of Tens of Thousands of Viruses from Human Metagenomes Reveals Hidden Associations with Chronic Diseases.</title>
        <authorList>
            <person name="Tisza M.J."/>
            <person name="Buck C.B."/>
        </authorList>
    </citation>
    <scope>NUCLEOTIDE SEQUENCE</scope>
    <source>
        <strain evidence="4">Ct5tj9</strain>
    </source>
</reference>
<dbReference type="EMBL" id="BK014716">
    <property type="protein sequence ID" value="DAD69176.1"/>
    <property type="molecule type" value="Genomic_DNA"/>
</dbReference>
<dbReference type="SUPFAM" id="SSF56935">
    <property type="entry name" value="Porins"/>
    <property type="match status" value="1"/>
</dbReference>
<name>A0A8S5LH12_9CAUD</name>
<evidence type="ECO:0000313" key="4">
    <source>
        <dbReference type="EMBL" id="DAD69176.1"/>
    </source>
</evidence>
<evidence type="ECO:0000256" key="3">
    <source>
        <dbReference type="ARBA" id="ARBA00023237"/>
    </source>
</evidence>